<reference evidence="3" key="1">
    <citation type="submission" date="2021-01" db="EMBL/GenBank/DDBJ databases">
        <authorList>
            <person name="Corre E."/>
            <person name="Pelletier E."/>
            <person name="Niang G."/>
            <person name="Scheremetjew M."/>
            <person name="Finn R."/>
            <person name="Kale V."/>
            <person name="Holt S."/>
            <person name="Cochrane G."/>
            <person name="Meng A."/>
            <person name="Brown T."/>
            <person name="Cohen L."/>
        </authorList>
    </citation>
    <scope>NUCLEOTIDE SEQUENCE</scope>
    <source>
        <strain evidence="3">Pop2</strain>
    </source>
</reference>
<keyword evidence="2" id="KW-1133">Transmembrane helix</keyword>
<feature type="transmembrane region" description="Helical" evidence="2">
    <location>
        <begin position="109"/>
        <end position="126"/>
    </location>
</feature>
<dbReference type="InterPro" id="IPR026721">
    <property type="entry name" value="TMEM18"/>
</dbReference>
<feature type="region of interest" description="Disordered" evidence="1">
    <location>
        <begin position="217"/>
        <end position="245"/>
    </location>
</feature>
<gene>
    <name evidence="3" type="ORF">DBRI1063_LOCUS1078</name>
</gene>
<evidence type="ECO:0000313" key="3">
    <source>
        <dbReference type="EMBL" id="CAD9314672.1"/>
    </source>
</evidence>
<feature type="transmembrane region" description="Helical" evidence="2">
    <location>
        <begin position="176"/>
        <end position="197"/>
    </location>
</feature>
<keyword evidence="2" id="KW-0812">Transmembrane</keyword>
<sequence length="245" mass="27038">MSSYFEQAANEILGATERVAAAVEEGASILFSAASSSSSSSGGEKANIDTDDLMMGEEEDIAMDGFGGSTLEGIADGVLSDIMSAQSGPQTPWEHFEAFRHAINWSEPLVRYLLIFHAILFLLTIYTVSKRASFHSRIILLVFLFLLVRSAEYLNAYGNDHWEDFATQNYFDKGGIFIGLLFSCPLLLNCLIMLVCYMREAGSLLVEVKKMEMVAKKKKKNKDKGEAPSSSSRGKTNKKKTTKKD</sequence>
<dbReference type="AlphaFoldDB" id="A0A6S8XLJ8"/>
<dbReference type="EMBL" id="HBGN01001611">
    <property type="protein sequence ID" value="CAD9314672.1"/>
    <property type="molecule type" value="Transcribed_RNA"/>
</dbReference>
<name>A0A6S8XLJ8_9STRA</name>
<dbReference type="Pfam" id="PF14770">
    <property type="entry name" value="TMEM18"/>
    <property type="match status" value="1"/>
</dbReference>
<keyword evidence="2" id="KW-0472">Membrane</keyword>
<feature type="compositionally biased region" description="Basic residues" evidence="1">
    <location>
        <begin position="235"/>
        <end position="245"/>
    </location>
</feature>
<accession>A0A6S8XLJ8</accession>
<evidence type="ECO:0000256" key="2">
    <source>
        <dbReference type="SAM" id="Phobius"/>
    </source>
</evidence>
<protein>
    <submittedName>
        <fullName evidence="3">Uncharacterized protein</fullName>
    </submittedName>
</protein>
<evidence type="ECO:0000256" key="1">
    <source>
        <dbReference type="SAM" id="MobiDB-lite"/>
    </source>
</evidence>
<organism evidence="3">
    <name type="scientific">Ditylum brightwellii</name>
    <dbReference type="NCBI Taxonomy" id="49249"/>
    <lineage>
        <taxon>Eukaryota</taxon>
        <taxon>Sar</taxon>
        <taxon>Stramenopiles</taxon>
        <taxon>Ochrophyta</taxon>
        <taxon>Bacillariophyta</taxon>
        <taxon>Mediophyceae</taxon>
        <taxon>Lithodesmiophycidae</taxon>
        <taxon>Lithodesmiales</taxon>
        <taxon>Lithodesmiaceae</taxon>
        <taxon>Ditylum</taxon>
    </lineage>
</organism>
<proteinExistence type="predicted"/>
<feature type="transmembrane region" description="Helical" evidence="2">
    <location>
        <begin position="138"/>
        <end position="156"/>
    </location>
</feature>